<dbReference type="AlphaFoldDB" id="A0A6G9AYE0"/>
<evidence type="ECO:0000313" key="1">
    <source>
        <dbReference type="EMBL" id="QIP17305.1"/>
    </source>
</evidence>
<evidence type="ECO:0000313" key="2">
    <source>
        <dbReference type="Proteomes" id="UP000501802"/>
    </source>
</evidence>
<organism evidence="1 2">
    <name type="scientific">Spirosoma aureum</name>
    <dbReference type="NCBI Taxonomy" id="2692134"/>
    <lineage>
        <taxon>Bacteria</taxon>
        <taxon>Pseudomonadati</taxon>
        <taxon>Bacteroidota</taxon>
        <taxon>Cytophagia</taxon>
        <taxon>Cytophagales</taxon>
        <taxon>Cytophagaceae</taxon>
        <taxon>Spirosoma</taxon>
    </lineage>
</organism>
<reference evidence="1 2" key="1">
    <citation type="submission" date="2020-03" db="EMBL/GenBank/DDBJ databases">
        <authorList>
            <person name="Kim M.K."/>
        </authorList>
    </citation>
    <scope>NUCLEOTIDE SEQUENCE [LARGE SCALE GENOMIC DNA]</scope>
    <source>
        <strain evidence="1 2">BT328</strain>
    </source>
</reference>
<keyword evidence="2" id="KW-1185">Reference proteome</keyword>
<dbReference type="EMBL" id="CP050063">
    <property type="protein sequence ID" value="QIP17305.1"/>
    <property type="molecule type" value="Genomic_DNA"/>
</dbReference>
<dbReference type="KEGG" id="spib:G8759_34020"/>
<name>A0A6G9AYE0_9BACT</name>
<sequence>MRQRQPKQGIALALLLFLGLCSFQKLPVAPEWNVHSGDSDSLNMEKAHQEIWRRFVDEHNILIDFADSSGKFARPTADEFLLNKPNALGWWTPTENGSMFNGLYLDGLCQRWLYWHRETDRIKARKLAQGLLFLASVGDTPGFIGRGVATDGKTPPAMGSNDQTSPWFYGLWRYLYSGLPEPQERKQLIAKMVEVANVLQSTGWRLPTTAYSPARYRNTFATFSWEGAPRLLFILKAMHQLTNDAKWDKLYREAAYETGGEPNRSRLQICADGMLFDIPKQFRWTGVSSTVDVRALWEMETDPAMRAAYEQGLNASARSAVVDVARWHLFDNNDRKVFLHDWRSLNQWWKPQHSEQDALTVSATQLTELVKLSPRRNYELSLVREPLWMAWIVAMAPDRTLVDPYRTEMLGAIGHFQYDRLTYSQFFPAETVWFRLQKNAPKSR</sequence>
<gene>
    <name evidence="1" type="ORF">G8759_34020</name>
</gene>
<dbReference type="RefSeq" id="WP_167218029.1">
    <property type="nucleotide sequence ID" value="NZ_CP050063.1"/>
</dbReference>
<proteinExistence type="predicted"/>
<dbReference type="Proteomes" id="UP000501802">
    <property type="component" value="Chromosome"/>
</dbReference>
<accession>A0A6G9AYE0</accession>
<protein>
    <submittedName>
        <fullName evidence="1">Uncharacterized protein</fullName>
    </submittedName>
</protein>